<dbReference type="InterPro" id="IPR001789">
    <property type="entry name" value="Sig_transdc_resp-reg_receiver"/>
</dbReference>
<dbReference type="Gene3D" id="1.10.287.130">
    <property type="match status" value="1"/>
</dbReference>
<dbReference type="PANTHER" id="PTHR43547:SF2">
    <property type="entry name" value="HYBRID SIGNAL TRANSDUCTION HISTIDINE KINASE C"/>
    <property type="match status" value="1"/>
</dbReference>
<evidence type="ECO:0000313" key="10">
    <source>
        <dbReference type="Proteomes" id="UP000625316"/>
    </source>
</evidence>
<dbReference type="SMART" id="SM00448">
    <property type="entry name" value="REC"/>
    <property type="match status" value="1"/>
</dbReference>
<keyword evidence="5" id="KW-0902">Two-component regulatory system</keyword>
<feature type="modified residue" description="4-aspartylphosphate" evidence="6">
    <location>
        <position position="54"/>
    </location>
</feature>
<dbReference type="AlphaFoldDB" id="A0A928VLJ3"/>
<evidence type="ECO:0000313" key="9">
    <source>
        <dbReference type="EMBL" id="MBE9029948.1"/>
    </source>
</evidence>
<protein>
    <recommendedName>
        <fullName evidence="2">histidine kinase</fullName>
        <ecNumber evidence="2">2.7.13.3</ecNumber>
    </recommendedName>
</protein>
<dbReference type="PANTHER" id="PTHR43547">
    <property type="entry name" value="TWO-COMPONENT HISTIDINE KINASE"/>
    <property type="match status" value="1"/>
</dbReference>
<proteinExistence type="predicted"/>
<dbReference type="Gene3D" id="3.30.565.10">
    <property type="entry name" value="Histidine kinase-like ATPase, C-terminal domain"/>
    <property type="match status" value="1"/>
</dbReference>
<dbReference type="GO" id="GO:0000155">
    <property type="term" value="F:phosphorelay sensor kinase activity"/>
    <property type="evidence" value="ECO:0007669"/>
    <property type="project" value="InterPro"/>
</dbReference>
<dbReference type="SUPFAM" id="SSF55874">
    <property type="entry name" value="ATPase domain of HSP90 chaperone/DNA topoisomerase II/histidine kinase"/>
    <property type="match status" value="1"/>
</dbReference>
<dbReference type="InterPro" id="IPR011006">
    <property type="entry name" value="CheY-like_superfamily"/>
</dbReference>
<dbReference type="EC" id="2.7.13.3" evidence="2"/>
<reference evidence="9" key="1">
    <citation type="submission" date="2020-10" db="EMBL/GenBank/DDBJ databases">
        <authorList>
            <person name="Castelo-Branco R."/>
            <person name="Eusebio N."/>
            <person name="Adriana R."/>
            <person name="Vieira A."/>
            <person name="Brugerolle De Fraissinette N."/>
            <person name="Rezende De Castro R."/>
            <person name="Schneider M.P."/>
            <person name="Vasconcelos V."/>
            <person name="Leao P.N."/>
        </authorList>
    </citation>
    <scope>NUCLEOTIDE SEQUENCE</scope>
    <source>
        <strain evidence="9">LEGE 11480</strain>
    </source>
</reference>
<sequence length="427" mass="47011">MSNATVLVVDDIAANLEVVSQVLEDAGYEVATAIDGERALKLVNIHPPDLILLDIQMPGIDGFETCRRLKASPTTAAIPIIFITALTDVDSTIKGFDYGAVDYITKPFQASEMLARVKTHLQLHHLTRTLETRVAERTQDLQVTLDQLHQSQLQLVQSEKMSALGNLVAGVAHEVNNPISFLNGSIKNAQDYANDLLQHLILYQEQYPDAPEIIQQNAQDIELEFLQADFLKMLQSMRGATDRIKSLSAGLRNFSRADKAEKVFASLHEALDSTLMILKYRLNANKHRPAITVVKNYGNLDPVECFPNQINQVLMNILANAIDAFDEVAEQALSVPFPAASQQITITTTVLTEENLVEIRLRDNGNGMEPVVQAKIFDYLFTTKAIGKGTGLGLTIAYRIVTEAHGGSLTVESAIGEGTEFCIRLPM</sequence>
<evidence type="ECO:0000259" key="7">
    <source>
        <dbReference type="PROSITE" id="PS50109"/>
    </source>
</evidence>
<evidence type="ECO:0000256" key="2">
    <source>
        <dbReference type="ARBA" id="ARBA00012438"/>
    </source>
</evidence>
<dbReference type="PRINTS" id="PR00344">
    <property type="entry name" value="BCTRLSENSOR"/>
</dbReference>
<evidence type="ECO:0000256" key="1">
    <source>
        <dbReference type="ARBA" id="ARBA00000085"/>
    </source>
</evidence>
<dbReference type="SUPFAM" id="SSF52172">
    <property type="entry name" value="CheY-like"/>
    <property type="match status" value="1"/>
</dbReference>
<organism evidence="9 10">
    <name type="scientific">Romeriopsis navalis LEGE 11480</name>
    <dbReference type="NCBI Taxonomy" id="2777977"/>
    <lineage>
        <taxon>Bacteria</taxon>
        <taxon>Bacillati</taxon>
        <taxon>Cyanobacteriota</taxon>
        <taxon>Cyanophyceae</taxon>
        <taxon>Leptolyngbyales</taxon>
        <taxon>Leptolyngbyaceae</taxon>
        <taxon>Romeriopsis</taxon>
        <taxon>Romeriopsis navalis</taxon>
    </lineage>
</organism>
<dbReference type="SUPFAM" id="SSF47384">
    <property type="entry name" value="Homodimeric domain of signal transducing histidine kinase"/>
    <property type="match status" value="1"/>
</dbReference>
<name>A0A928VLJ3_9CYAN</name>
<dbReference type="InterPro" id="IPR036890">
    <property type="entry name" value="HATPase_C_sf"/>
</dbReference>
<dbReference type="Gene3D" id="3.40.50.2300">
    <property type="match status" value="1"/>
</dbReference>
<evidence type="ECO:0000256" key="6">
    <source>
        <dbReference type="PROSITE-ProRule" id="PRU00169"/>
    </source>
</evidence>
<comment type="catalytic activity">
    <reaction evidence="1">
        <text>ATP + protein L-histidine = ADP + protein N-phospho-L-histidine.</text>
        <dbReference type="EC" id="2.7.13.3"/>
    </reaction>
</comment>
<dbReference type="PROSITE" id="PS50109">
    <property type="entry name" value="HIS_KIN"/>
    <property type="match status" value="1"/>
</dbReference>
<accession>A0A928VLJ3</accession>
<dbReference type="EMBL" id="JADEXQ010000025">
    <property type="protein sequence ID" value="MBE9029948.1"/>
    <property type="molecule type" value="Genomic_DNA"/>
</dbReference>
<comment type="caution">
    <text evidence="9">The sequence shown here is derived from an EMBL/GenBank/DDBJ whole genome shotgun (WGS) entry which is preliminary data.</text>
</comment>
<keyword evidence="10" id="KW-1185">Reference proteome</keyword>
<evidence type="ECO:0000256" key="3">
    <source>
        <dbReference type="ARBA" id="ARBA00022553"/>
    </source>
</evidence>
<dbReference type="Pfam" id="PF02518">
    <property type="entry name" value="HATPase_c"/>
    <property type="match status" value="1"/>
</dbReference>
<gene>
    <name evidence="9" type="ORF">IQ266_09435</name>
</gene>
<dbReference type="InterPro" id="IPR003661">
    <property type="entry name" value="HisK_dim/P_dom"/>
</dbReference>
<dbReference type="RefSeq" id="WP_264324774.1">
    <property type="nucleotide sequence ID" value="NZ_JADEXQ010000025.1"/>
</dbReference>
<evidence type="ECO:0000256" key="5">
    <source>
        <dbReference type="ARBA" id="ARBA00023012"/>
    </source>
</evidence>
<keyword evidence="3 6" id="KW-0597">Phosphoprotein</keyword>
<dbReference type="SMART" id="SM00387">
    <property type="entry name" value="HATPase_c"/>
    <property type="match status" value="1"/>
</dbReference>
<dbReference type="InterPro" id="IPR004358">
    <property type="entry name" value="Sig_transdc_His_kin-like_C"/>
</dbReference>
<dbReference type="PROSITE" id="PS50110">
    <property type="entry name" value="RESPONSE_REGULATORY"/>
    <property type="match status" value="1"/>
</dbReference>
<feature type="domain" description="Histidine kinase" evidence="7">
    <location>
        <begin position="170"/>
        <end position="427"/>
    </location>
</feature>
<dbReference type="Proteomes" id="UP000625316">
    <property type="component" value="Unassembled WGS sequence"/>
</dbReference>
<dbReference type="InterPro" id="IPR036097">
    <property type="entry name" value="HisK_dim/P_sf"/>
</dbReference>
<feature type="domain" description="Response regulatory" evidence="8">
    <location>
        <begin position="5"/>
        <end position="121"/>
    </location>
</feature>
<dbReference type="Pfam" id="PF00072">
    <property type="entry name" value="Response_reg"/>
    <property type="match status" value="1"/>
</dbReference>
<dbReference type="CDD" id="cd19920">
    <property type="entry name" value="REC_PA4781-like"/>
    <property type="match status" value="1"/>
</dbReference>
<keyword evidence="4" id="KW-0808">Transferase</keyword>
<dbReference type="CDD" id="cd00082">
    <property type="entry name" value="HisKA"/>
    <property type="match status" value="1"/>
</dbReference>
<dbReference type="InterPro" id="IPR005467">
    <property type="entry name" value="His_kinase_dom"/>
</dbReference>
<evidence type="ECO:0000259" key="8">
    <source>
        <dbReference type="PROSITE" id="PS50110"/>
    </source>
</evidence>
<evidence type="ECO:0000256" key="4">
    <source>
        <dbReference type="ARBA" id="ARBA00022777"/>
    </source>
</evidence>
<dbReference type="InterPro" id="IPR003594">
    <property type="entry name" value="HATPase_dom"/>
</dbReference>
<keyword evidence="4" id="KW-0418">Kinase</keyword>